<sequence length="346" mass="37781">MRILAWHVHGGWMNAFLSGSHDYLIPVAAGATAPPLPPAARAVDEMALREEEVDLIVLQRLEEIELVERLLGRVPGRDVPAVFVEHNTPKQHPIDQRHPLADQTDIPIVHVTHFNRLVWDSGQAPTVVIEHGIPDPGPLYTGEIAALGVVVNEPVRRARVTGTDLLPRFAEAAPLHTFGIDNHLLPASLGLGEDRLQVVGDLPTARLHSELARRRAYLHPLRWTSLGLSLLEAMHLAMPVLVLATTEAARAVPPEAGALSSDPEELALAARRLMDDPDDARTRGAAARAFALEHYGLKTFLRAWDGLFEDRVAAHAAARRRRASAGTGDTRRMAPTLVTITEGTDR</sequence>
<dbReference type="Proteomes" id="UP000422989">
    <property type="component" value="Chromosome"/>
</dbReference>
<dbReference type="Pfam" id="PF13692">
    <property type="entry name" value="Glyco_trans_1_4"/>
    <property type="match status" value="1"/>
</dbReference>
<proteinExistence type="predicted"/>
<gene>
    <name evidence="1" type="ORF">D7D94_02855</name>
</gene>
<keyword evidence="2" id="KW-1185">Reference proteome</keyword>
<keyword evidence="1" id="KW-0808">Transferase</keyword>
<dbReference type="AlphaFoldDB" id="A0A6I6DP94"/>
<dbReference type="RefSeq" id="WP_156241128.1">
    <property type="nucleotide sequence ID" value="NZ_BAAAZL010000002.1"/>
</dbReference>
<dbReference type="SUPFAM" id="SSF53756">
    <property type="entry name" value="UDP-Glycosyltransferase/glycogen phosphorylase"/>
    <property type="match status" value="1"/>
</dbReference>
<evidence type="ECO:0000313" key="1">
    <source>
        <dbReference type="EMBL" id="QGU26725.1"/>
    </source>
</evidence>
<dbReference type="EMBL" id="CP032550">
    <property type="protein sequence ID" value="QGU26725.1"/>
    <property type="molecule type" value="Genomic_DNA"/>
</dbReference>
<name>A0A6I6DP94_9MICO</name>
<organism evidence="1 2">
    <name type="scientific">Microbacterium oryzae</name>
    <dbReference type="NCBI Taxonomy" id="743009"/>
    <lineage>
        <taxon>Bacteria</taxon>
        <taxon>Bacillati</taxon>
        <taxon>Actinomycetota</taxon>
        <taxon>Actinomycetes</taxon>
        <taxon>Micrococcales</taxon>
        <taxon>Microbacteriaceae</taxon>
        <taxon>Microbacterium</taxon>
    </lineage>
</organism>
<dbReference type="Gene3D" id="3.40.50.2000">
    <property type="entry name" value="Glycogen Phosphorylase B"/>
    <property type="match status" value="1"/>
</dbReference>
<dbReference type="OrthoDB" id="9794513at2"/>
<accession>A0A6I6DP94</accession>
<dbReference type="KEGG" id="moj:D7D94_02855"/>
<reference evidence="1 2" key="1">
    <citation type="submission" date="2018-09" db="EMBL/GenBank/DDBJ databases">
        <title>Whole genome sequencing of Microbacterium oryzae strain MB-10T.</title>
        <authorList>
            <person name="Das S.K."/>
        </authorList>
    </citation>
    <scope>NUCLEOTIDE SEQUENCE [LARGE SCALE GENOMIC DNA]</scope>
    <source>
        <strain evidence="1 2">MB-10</strain>
    </source>
</reference>
<evidence type="ECO:0000313" key="2">
    <source>
        <dbReference type="Proteomes" id="UP000422989"/>
    </source>
</evidence>
<dbReference type="GO" id="GO:0016740">
    <property type="term" value="F:transferase activity"/>
    <property type="evidence" value="ECO:0007669"/>
    <property type="project" value="UniProtKB-KW"/>
</dbReference>
<protein>
    <submittedName>
        <fullName evidence="1">Glycosyltransferase</fullName>
    </submittedName>
</protein>